<dbReference type="Pfam" id="PF11938">
    <property type="entry name" value="DUF3456"/>
    <property type="match status" value="1"/>
</dbReference>
<dbReference type="PANTHER" id="PTHR13341">
    <property type="entry name" value="MIR-INTERACTING SAPOSIN-LIKE PROTEIN"/>
    <property type="match status" value="1"/>
</dbReference>
<evidence type="ECO:0000256" key="1">
    <source>
        <dbReference type="SAM" id="MobiDB-lite"/>
    </source>
</evidence>
<dbReference type="GO" id="GO:0005783">
    <property type="term" value="C:endoplasmic reticulum"/>
    <property type="evidence" value="ECO:0007669"/>
    <property type="project" value="TreeGrafter"/>
</dbReference>
<dbReference type="AlphaFoldDB" id="A0AAE0EZN2"/>
<evidence type="ECO:0000256" key="2">
    <source>
        <dbReference type="SAM" id="SignalP"/>
    </source>
</evidence>
<organism evidence="4 5">
    <name type="scientific">Cymbomonas tetramitiformis</name>
    <dbReference type="NCBI Taxonomy" id="36881"/>
    <lineage>
        <taxon>Eukaryota</taxon>
        <taxon>Viridiplantae</taxon>
        <taxon>Chlorophyta</taxon>
        <taxon>Pyramimonadophyceae</taxon>
        <taxon>Pyramimonadales</taxon>
        <taxon>Pyramimonadaceae</taxon>
        <taxon>Cymbomonas</taxon>
    </lineage>
</organism>
<accession>A0AAE0EZN2</accession>
<dbReference type="PANTHER" id="PTHR13341:SF2">
    <property type="entry name" value="PROTEIN SEELE"/>
    <property type="match status" value="1"/>
</dbReference>
<dbReference type="Proteomes" id="UP001190700">
    <property type="component" value="Unassembled WGS sequence"/>
</dbReference>
<sequence>MFPRCSTAFQPTVLRLLLFVTFILQSADVGAIDAKCSACLAVVDELNATLIREKPHPTNSMKVGGRLGTNGKRDEKVIDWRTSETRVIDILEEVCKGMDSYSLSNWQDNKKGGVPMHWQKVGIGNDMIITEAVTLGASNDLQKKELSNWCYATVEKNEDAIVQAIQSERDDLTFFICEDKAKACVGEDREAEYTRRSSDSKHKGSDSWMKKLKQEKDVKYGRVKPEVEEPAVKKSKKAKKAKKSKSKKVVEAEL</sequence>
<evidence type="ECO:0000313" key="4">
    <source>
        <dbReference type="EMBL" id="KAK3246696.1"/>
    </source>
</evidence>
<keyword evidence="5" id="KW-1185">Reference proteome</keyword>
<gene>
    <name evidence="4" type="ORF">CYMTET_43777</name>
</gene>
<name>A0AAE0EZN2_9CHLO</name>
<feature type="chain" id="PRO_5042295283" description="DUF3456 domain-containing protein" evidence="2">
    <location>
        <begin position="32"/>
        <end position="254"/>
    </location>
</feature>
<feature type="compositionally biased region" description="Basic and acidic residues" evidence="1">
    <location>
        <begin position="194"/>
        <end position="232"/>
    </location>
</feature>
<dbReference type="EMBL" id="LGRX02029559">
    <property type="protein sequence ID" value="KAK3246696.1"/>
    <property type="molecule type" value="Genomic_DNA"/>
</dbReference>
<protein>
    <recommendedName>
        <fullName evidence="3">DUF3456 domain-containing protein</fullName>
    </recommendedName>
</protein>
<proteinExistence type="predicted"/>
<keyword evidence="2" id="KW-0732">Signal</keyword>
<feature type="domain" description="DUF3456" evidence="3">
    <location>
        <begin position="35"/>
        <end position="184"/>
    </location>
</feature>
<evidence type="ECO:0000259" key="3">
    <source>
        <dbReference type="Pfam" id="PF11938"/>
    </source>
</evidence>
<reference evidence="4 5" key="1">
    <citation type="journal article" date="2015" name="Genome Biol. Evol.">
        <title>Comparative Genomics of a Bacterivorous Green Alga Reveals Evolutionary Causalities and Consequences of Phago-Mixotrophic Mode of Nutrition.</title>
        <authorList>
            <person name="Burns J.A."/>
            <person name="Paasch A."/>
            <person name="Narechania A."/>
            <person name="Kim E."/>
        </authorList>
    </citation>
    <scope>NUCLEOTIDE SEQUENCE [LARGE SCALE GENOMIC DNA]</scope>
    <source>
        <strain evidence="4 5">PLY_AMNH</strain>
    </source>
</reference>
<evidence type="ECO:0000313" key="5">
    <source>
        <dbReference type="Proteomes" id="UP001190700"/>
    </source>
</evidence>
<feature type="signal peptide" evidence="2">
    <location>
        <begin position="1"/>
        <end position="31"/>
    </location>
</feature>
<comment type="caution">
    <text evidence="4">The sequence shown here is derived from an EMBL/GenBank/DDBJ whole genome shotgun (WGS) entry which is preliminary data.</text>
</comment>
<feature type="compositionally biased region" description="Basic residues" evidence="1">
    <location>
        <begin position="233"/>
        <end position="247"/>
    </location>
</feature>
<dbReference type="InterPro" id="IPR042415">
    <property type="entry name" value="CNPY"/>
</dbReference>
<feature type="region of interest" description="Disordered" evidence="1">
    <location>
        <begin position="194"/>
        <end position="254"/>
    </location>
</feature>
<dbReference type="InterPro" id="IPR021852">
    <property type="entry name" value="DUF3456"/>
</dbReference>